<evidence type="ECO:0000256" key="4">
    <source>
        <dbReference type="SAM" id="Phobius"/>
    </source>
</evidence>
<evidence type="ECO:0000256" key="3">
    <source>
        <dbReference type="ARBA" id="ARBA00022729"/>
    </source>
</evidence>
<dbReference type="OrthoDB" id="9802202at2"/>
<evidence type="ECO:0000313" key="6">
    <source>
        <dbReference type="EMBL" id="ADY56826.1"/>
    </source>
</evidence>
<dbReference type="GO" id="GO:0042597">
    <property type="term" value="C:periplasmic space"/>
    <property type="evidence" value="ECO:0007669"/>
    <property type="project" value="UniProtKB-SubCell"/>
</dbReference>
<proteinExistence type="inferred from homology"/>
<keyword evidence="3" id="KW-0732">Signal</keyword>
<dbReference type="RefSeq" id="WP_013625691.1">
    <property type="nucleotide sequence ID" value="NC_015172.1"/>
</dbReference>
<protein>
    <recommendedName>
        <fullName evidence="5">SsuA/THI5-like domain-containing protein</fullName>
    </recommendedName>
</protein>
<dbReference type="eggNOG" id="COG0715">
    <property type="taxonomic scope" value="Bacteria"/>
</dbReference>
<evidence type="ECO:0000256" key="1">
    <source>
        <dbReference type="ARBA" id="ARBA00004418"/>
    </source>
</evidence>
<evidence type="ECO:0000256" key="2">
    <source>
        <dbReference type="ARBA" id="ARBA00010742"/>
    </source>
</evidence>
<gene>
    <name evidence="6" type="ordered locus">Sgly_2543</name>
</gene>
<dbReference type="Pfam" id="PF09084">
    <property type="entry name" value="NMT1"/>
    <property type="match status" value="1"/>
</dbReference>
<dbReference type="AlphaFoldDB" id="F0SW42"/>
<feature type="transmembrane region" description="Helical" evidence="4">
    <location>
        <begin position="12"/>
        <end position="32"/>
    </location>
</feature>
<dbReference type="EMBL" id="CP002547">
    <property type="protein sequence ID" value="ADY56826.1"/>
    <property type="molecule type" value="Genomic_DNA"/>
</dbReference>
<comment type="similarity">
    <text evidence="2">Belongs to the bacterial solute-binding protein SsuA/TauA family.</text>
</comment>
<keyword evidence="4" id="KW-1133">Transmembrane helix</keyword>
<dbReference type="SUPFAM" id="SSF53850">
    <property type="entry name" value="Periplasmic binding protein-like II"/>
    <property type="match status" value="1"/>
</dbReference>
<keyword evidence="4" id="KW-0812">Transmembrane</keyword>
<evidence type="ECO:0000313" key="7">
    <source>
        <dbReference type="Proteomes" id="UP000007488"/>
    </source>
</evidence>
<reference evidence="7" key="2">
    <citation type="submission" date="2011-02" db="EMBL/GenBank/DDBJ databases">
        <title>The complete genome of Syntrophobotulus glycolicus DSM 8271.</title>
        <authorList>
            <person name="Lucas S."/>
            <person name="Copeland A."/>
            <person name="Lapidus A."/>
            <person name="Bruce D."/>
            <person name="Goodwin L."/>
            <person name="Pitluck S."/>
            <person name="Kyrpides N."/>
            <person name="Mavromatis K."/>
            <person name="Pagani I."/>
            <person name="Ivanova N."/>
            <person name="Mikhailova N."/>
            <person name="Chertkov O."/>
            <person name="Held B."/>
            <person name="Detter J.C."/>
            <person name="Tapia R."/>
            <person name="Han C."/>
            <person name="Land M."/>
            <person name="Hauser L."/>
            <person name="Markowitz V."/>
            <person name="Cheng J.-F."/>
            <person name="Hugenholtz P."/>
            <person name="Woyke T."/>
            <person name="Wu D."/>
            <person name="Spring S."/>
            <person name="Schroeder M."/>
            <person name="Brambilla E."/>
            <person name="Klenk H.-P."/>
            <person name="Eisen J.A."/>
        </authorList>
    </citation>
    <scope>NUCLEOTIDE SEQUENCE [LARGE SCALE GENOMIC DNA]</scope>
    <source>
        <strain evidence="7">DSM 8271 / FlGlyR</strain>
    </source>
</reference>
<dbReference type="Proteomes" id="UP000007488">
    <property type="component" value="Chromosome"/>
</dbReference>
<organism evidence="6 7">
    <name type="scientific">Syntrophobotulus glycolicus (strain DSM 8271 / FlGlyR)</name>
    <dbReference type="NCBI Taxonomy" id="645991"/>
    <lineage>
        <taxon>Bacteria</taxon>
        <taxon>Bacillati</taxon>
        <taxon>Bacillota</taxon>
        <taxon>Clostridia</taxon>
        <taxon>Eubacteriales</taxon>
        <taxon>Desulfitobacteriaceae</taxon>
        <taxon>Syntrophobotulus</taxon>
    </lineage>
</organism>
<dbReference type="KEGG" id="sgy:Sgly_2543"/>
<name>F0SW42_SYNGF</name>
<dbReference type="Gene3D" id="3.40.190.10">
    <property type="entry name" value="Periplasmic binding protein-like II"/>
    <property type="match status" value="2"/>
</dbReference>
<dbReference type="STRING" id="645991.Sgly_2543"/>
<dbReference type="PANTHER" id="PTHR30024">
    <property type="entry name" value="ALIPHATIC SULFONATES-BINDING PROTEIN-RELATED"/>
    <property type="match status" value="1"/>
</dbReference>
<feature type="domain" description="SsuA/THI5-like" evidence="5">
    <location>
        <begin position="57"/>
        <end position="272"/>
    </location>
</feature>
<keyword evidence="7" id="KW-1185">Reference proteome</keyword>
<dbReference type="CDD" id="cd01008">
    <property type="entry name" value="PBP2_NrtA_SsuA_CpmA_like"/>
    <property type="match status" value="1"/>
</dbReference>
<accession>F0SW42</accession>
<dbReference type="PANTHER" id="PTHR30024:SF47">
    <property type="entry name" value="TAURINE-BINDING PERIPLASMIC PROTEIN"/>
    <property type="match status" value="1"/>
</dbReference>
<reference evidence="6 7" key="1">
    <citation type="journal article" date="2011" name="Stand. Genomic Sci.">
        <title>Complete genome sequence of Syntrophobotulus glycolicus type strain (FlGlyR).</title>
        <authorList>
            <person name="Han C."/>
            <person name="Mwirichia R."/>
            <person name="Chertkov O."/>
            <person name="Held B."/>
            <person name="Lapidus A."/>
            <person name="Nolan M."/>
            <person name="Lucas S."/>
            <person name="Hammon N."/>
            <person name="Deshpande S."/>
            <person name="Cheng J.F."/>
            <person name="Tapia R."/>
            <person name="Goodwin L."/>
            <person name="Pitluck S."/>
            <person name="Huntemann M."/>
            <person name="Liolios K."/>
            <person name="Ivanova N."/>
            <person name="Pagani I."/>
            <person name="Mavromatis K."/>
            <person name="Ovchinikova G."/>
            <person name="Pati A."/>
            <person name="Chen A."/>
            <person name="Palaniappan K."/>
            <person name="Land M."/>
            <person name="Hauser L."/>
            <person name="Brambilla E.M."/>
            <person name="Rohde M."/>
            <person name="Spring S."/>
            <person name="Sikorski J."/>
            <person name="Goker M."/>
            <person name="Woyke T."/>
            <person name="Bristow J."/>
            <person name="Eisen J.A."/>
            <person name="Markowitz V."/>
            <person name="Hugenholtz P."/>
            <person name="Kyrpides N.C."/>
            <person name="Klenk H.P."/>
            <person name="Detter J.C."/>
        </authorList>
    </citation>
    <scope>NUCLEOTIDE SEQUENCE [LARGE SCALE GENOMIC DNA]</scope>
    <source>
        <strain evidence="7">DSM 8271 / FlGlyR</strain>
    </source>
</reference>
<dbReference type="InterPro" id="IPR015168">
    <property type="entry name" value="SsuA/THI5"/>
</dbReference>
<dbReference type="HOGENOM" id="CLU_028871_5_0_9"/>
<evidence type="ECO:0000259" key="5">
    <source>
        <dbReference type="Pfam" id="PF09084"/>
    </source>
</evidence>
<sequence length="343" mass="37024">MATLRRSTKTVIAAIAAVIVVAIVAGVILTTGKGKTEEDYTLRYIVNNYGDIVNFDIALEKGFFDEEGLKVEEAGLAGGGSAAIQAIAGGQADICNAAIPAFINAAAAGTPIKVIYGGPAIGSDQNPGYQLLIRADDDTIKTPQDLKGKTIALGAKGAMFEFITRQYLAKGGLTVDDVNIIVVPIAQHEQVLQSKQADLVVDGSPIADQLIENGTAKKLSDLYTVLGPELAGSGWGYFINSDLMAKYPETTKKLVAALVKTDQWTEAHPDEAREVVKKILTKHGQNPELAKYWKPVKLVNYGLWPESMVTYWIDFMVDNGIVKKDAVKPSDIYTNEYNPYDKK</sequence>
<keyword evidence="4" id="KW-0472">Membrane</keyword>
<comment type="subcellular location">
    <subcellularLocation>
        <location evidence="1">Periplasm</location>
    </subcellularLocation>
</comment>